<dbReference type="RefSeq" id="WP_154760107.1">
    <property type="nucleotide sequence ID" value="NZ_WMBA01000058.1"/>
</dbReference>
<accession>A0A6N7Z100</accession>
<dbReference type="PANTHER" id="PTHR31528:SF3">
    <property type="entry name" value="THIAMINE BIOSYNTHESIS PROTEIN HI_0357-RELATED"/>
    <property type="match status" value="1"/>
</dbReference>
<evidence type="ECO:0000313" key="2">
    <source>
        <dbReference type="EMBL" id="MTD58002.1"/>
    </source>
</evidence>
<protein>
    <recommendedName>
        <fullName evidence="1">SsuA/THI5-like domain-containing protein</fullName>
    </recommendedName>
</protein>
<gene>
    <name evidence="2" type="ORF">GKO32_29080</name>
</gene>
<evidence type="ECO:0000259" key="1">
    <source>
        <dbReference type="Pfam" id="PF09084"/>
    </source>
</evidence>
<dbReference type="Proteomes" id="UP000440096">
    <property type="component" value="Unassembled WGS sequence"/>
</dbReference>
<dbReference type="SUPFAM" id="SSF53850">
    <property type="entry name" value="Periplasmic binding protein-like II"/>
    <property type="match status" value="1"/>
</dbReference>
<keyword evidence="3" id="KW-1185">Reference proteome</keyword>
<name>A0A6N7Z100_9PSEU</name>
<sequence>MSAHLIGSAGARRKIQSARPRRTATILLSVAVLVATLAGCGSSSKEGDSQTSSSATQQIVTINFVGFPATTGASAWIFYGNTGIFQKYGFKLNYLPTAAATATDAEALKSGRADLSIVSPYQFASYMQTNSGVVSVFGLYQKNPEGILYRKDSGISSPADLAGKTVLAATGAPNIADTQAWLKLHGVDNVKIQQVALTQELPLLVANRAPAILTLPFSPAPSMAEKGIPTGQFVFADENPEFDALTYVAAAATTWLQNNKELAQNVLKGLQAALVATKADPGKAVDALIKANPTGAPSKTVAVAQAKSVFDYLQTPNDVGHPYGWMSPDDWTETLKYAQKYAGYTGSLDVSKLFTNDYYTSTTNASP</sequence>
<comment type="caution">
    <text evidence="2">The sequence shown here is derived from an EMBL/GenBank/DDBJ whole genome shotgun (WGS) entry which is preliminary data.</text>
</comment>
<dbReference type="OrthoDB" id="5348911at2"/>
<feature type="domain" description="SsuA/THI5-like" evidence="1">
    <location>
        <begin position="83"/>
        <end position="284"/>
    </location>
</feature>
<dbReference type="InterPro" id="IPR015168">
    <property type="entry name" value="SsuA/THI5"/>
</dbReference>
<evidence type="ECO:0000313" key="3">
    <source>
        <dbReference type="Proteomes" id="UP000440096"/>
    </source>
</evidence>
<dbReference type="EMBL" id="WMBA01000058">
    <property type="protein sequence ID" value="MTD58002.1"/>
    <property type="molecule type" value="Genomic_DNA"/>
</dbReference>
<dbReference type="Pfam" id="PF09084">
    <property type="entry name" value="NMT1"/>
    <property type="match status" value="1"/>
</dbReference>
<dbReference type="AlphaFoldDB" id="A0A6N7Z100"/>
<dbReference type="GO" id="GO:0009228">
    <property type="term" value="P:thiamine biosynthetic process"/>
    <property type="evidence" value="ECO:0007669"/>
    <property type="project" value="InterPro"/>
</dbReference>
<reference evidence="2 3" key="1">
    <citation type="submission" date="2019-11" db="EMBL/GenBank/DDBJ databases">
        <title>Draft genome of Amycolatopsis RM579.</title>
        <authorList>
            <person name="Duangmal K."/>
            <person name="Mingma R."/>
        </authorList>
    </citation>
    <scope>NUCLEOTIDE SEQUENCE [LARGE SCALE GENOMIC DNA]</scope>
    <source>
        <strain evidence="2 3">RM579</strain>
    </source>
</reference>
<dbReference type="InterPro" id="IPR027939">
    <property type="entry name" value="NMT1/THI5"/>
</dbReference>
<dbReference type="Gene3D" id="3.40.190.10">
    <property type="entry name" value="Periplasmic binding protein-like II"/>
    <property type="match status" value="2"/>
</dbReference>
<organism evidence="2 3">
    <name type="scientific">Amycolatopsis pithecellobii</name>
    <dbReference type="NCBI Taxonomy" id="664692"/>
    <lineage>
        <taxon>Bacteria</taxon>
        <taxon>Bacillati</taxon>
        <taxon>Actinomycetota</taxon>
        <taxon>Actinomycetes</taxon>
        <taxon>Pseudonocardiales</taxon>
        <taxon>Pseudonocardiaceae</taxon>
        <taxon>Amycolatopsis</taxon>
    </lineage>
</organism>
<proteinExistence type="predicted"/>
<dbReference type="PANTHER" id="PTHR31528">
    <property type="entry name" value="4-AMINO-5-HYDROXYMETHYL-2-METHYLPYRIMIDINE PHOSPHATE SYNTHASE THI11-RELATED"/>
    <property type="match status" value="1"/>
</dbReference>